<feature type="domain" description="TGS" evidence="2">
    <location>
        <begin position="17"/>
        <end position="73"/>
    </location>
</feature>
<dbReference type="InterPro" id="IPR012675">
    <property type="entry name" value="Beta-grasp_dom_sf"/>
</dbReference>
<dbReference type="InterPro" id="IPR012676">
    <property type="entry name" value="TGS-like"/>
</dbReference>
<dbReference type="Gene3D" id="3.10.20.30">
    <property type="match status" value="1"/>
</dbReference>
<accession>A0A133UAT8</accession>
<organism evidence="3 4">
    <name type="scientific">candidate division MSBL1 archaeon SCGC-AAA259D18</name>
    <dbReference type="NCBI Taxonomy" id="1698262"/>
    <lineage>
        <taxon>Archaea</taxon>
        <taxon>Methanobacteriati</taxon>
        <taxon>Methanobacteriota</taxon>
        <taxon>candidate division MSBL1</taxon>
    </lineage>
</organism>
<dbReference type="AlphaFoldDB" id="A0A133UAT8"/>
<keyword evidence="4" id="KW-1185">Reference proteome</keyword>
<feature type="non-terminal residue" evidence="3">
    <location>
        <position position="77"/>
    </location>
</feature>
<dbReference type="EMBL" id="LHXM01000029">
    <property type="protein sequence ID" value="KXA91268.1"/>
    <property type="molecule type" value="Genomic_DNA"/>
</dbReference>
<dbReference type="Pfam" id="PF02824">
    <property type="entry name" value="TGS"/>
    <property type="match status" value="1"/>
</dbReference>
<dbReference type="FunFam" id="3.10.20.30:FF:000002">
    <property type="entry name" value="GTP pyrophosphokinase (RelA/SpoT)"/>
    <property type="match status" value="1"/>
</dbReference>
<protein>
    <submittedName>
        <fullName evidence="3">Translation-associated GTPase</fullName>
    </submittedName>
</protein>
<evidence type="ECO:0000313" key="4">
    <source>
        <dbReference type="Proteomes" id="UP000070195"/>
    </source>
</evidence>
<evidence type="ECO:0000259" key="2">
    <source>
        <dbReference type="Pfam" id="PF02824"/>
    </source>
</evidence>
<name>A0A133UAT8_9EURY</name>
<evidence type="ECO:0000313" key="3">
    <source>
        <dbReference type="EMBL" id="KXA91268.1"/>
    </source>
</evidence>
<comment type="caution">
    <text evidence="3">The sequence shown here is derived from an EMBL/GenBank/DDBJ whole genome shotgun (WGS) entry which is preliminary data.</text>
</comment>
<sequence>MVYPVDNENKLTDAKGNVLPDAILVSRGTTAREFAYEIHSDLGDSFIHAIDARSNRRIGENYKLKNGDIIKIVAAKG</sequence>
<dbReference type="SUPFAM" id="SSF81271">
    <property type="entry name" value="TGS-like"/>
    <property type="match status" value="1"/>
</dbReference>
<evidence type="ECO:0000256" key="1">
    <source>
        <dbReference type="ARBA" id="ARBA00007476"/>
    </source>
</evidence>
<gene>
    <name evidence="3" type="primary">ychF</name>
    <name evidence="3" type="ORF">AKJ63_01730</name>
</gene>
<comment type="similarity">
    <text evidence="1">Belongs to the RelA/SpoT family.</text>
</comment>
<dbReference type="InterPro" id="IPR004095">
    <property type="entry name" value="TGS"/>
</dbReference>
<dbReference type="Proteomes" id="UP000070195">
    <property type="component" value="Unassembled WGS sequence"/>
</dbReference>
<reference evidence="3 4" key="1">
    <citation type="journal article" date="2016" name="Sci. Rep.">
        <title>Metabolic traits of an uncultured archaeal lineage -MSBL1- from brine pools of the Red Sea.</title>
        <authorList>
            <person name="Mwirichia R."/>
            <person name="Alam I."/>
            <person name="Rashid M."/>
            <person name="Vinu M."/>
            <person name="Ba-Alawi W."/>
            <person name="Anthony Kamau A."/>
            <person name="Kamanda Ngugi D."/>
            <person name="Goker M."/>
            <person name="Klenk H.P."/>
            <person name="Bajic V."/>
            <person name="Stingl U."/>
        </authorList>
    </citation>
    <scope>NUCLEOTIDE SEQUENCE [LARGE SCALE GENOMIC DNA]</scope>
    <source>
        <strain evidence="3">SCGC-AAA259D18</strain>
    </source>
</reference>
<proteinExistence type="inferred from homology"/>